<dbReference type="OrthoDB" id="1094370at2"/>
<keyword evidence="4" id="KW-1185">Reference proteome</keyword>
<dbReference type="Pfam" id="PF01243">
    <property type="entry name" value="PNPOx_N"/>
    <property type="match status" value="1"/>
</dbReference>
<dbReference type="AlphaFoldDB" id="A0A542E0K9"/>
<sequence>MTTTLPEPARAVLDAPEQITVATIEPDGRPQLSPVWAKRDGDDILFSTVRGRRKTDNLERDPRVSVVVWPKDDPYSYLEVRGTATVTDDPGGSLIQELSRKYTGGPYTADAPDTPRVVVRITPDKVHWRG</sequence>
<gene>
    <name evidence="3" type="ORF">FB458_1978</name>
</gene>
<dbReference type="InterPro" id="IPR012349">
    <property type="entry name" value="Split_barrel_FMN-bd"/>
</dbReference>
<reference evidence="3 4" key="1">
    <citation type="submission" date="2019-06" db="EMBL/GenBank/DDBJ databases">
        <title>Sequencing the genomes of 1000 actinobacteria strains.</title>
        <authorList>
            <person name="Klenk H.-P."/>
        </authorList>
    </citation>
    <scope>NUCLEOTIDE SEQUENCE [LARGE SCALE GENOMIC DNA]</scope>
    <source>
        <strain evidence="3 4">DSM 18607</strain>
    </source>
</reference>
<proteinExistence type="predicted"/>
<dbReference type="NCBIfam" id="TIGR03618">
    <property type="entry name" value="Rv1155_F420"/>
    <property type="match status" value="1"/>
</dbReference>
<dbReference type="EMBL" id="VFMN01000001">
    <property type="protein sequence ID" value="TQJ08880.1"/>
    <property type="molecule type" value="Genomic_DNA"/>
</dbReference>
<dbReference type="RefSeq" id="WP_141848337.1">
    <property type="nucleotide sequence ID" value="NZ_BAAAPR010000005.1"/>
</dbReference>
<comment type="caution">
    <text evidence="3">The sequence shown here is derived from an EMBL/GenBank/DDBJ whole genome shotgun (WGS) entry which is preliminary data.</text>
</comment>
<name>A0A542E0K9_9MICO</name>
<dbReference type="Gene3D" id="2.30.110.10">
    <property type="entry name" value="Electron Transport, Fmn-binding Protein, Chain A"/>
    <property type="match status" value="1"/>
</dbReference>
<dbReference type="Proteomes" id="UP000317893">
    <property type="component" value="Unassembled WGS sequence"/>
</dbReference>
<dbReference type="InterPro" id="IPR011576">
    <property type="entry name" value="Pyridox_Oxase_N"/>
</dbReference>
<dbReference type="PANTHER" id="PTHR35176">
    <property type="entry name" value="HEME OXYGENASE HI_0854-RELATED"/>
    <property type="match status" value="1"/>
</dbReference>
<protein>
    <submittedName>
        <fullName evidence="3">PPOX class probable F420-dependent enzyme</fullName>
    </submittedName>
</protein>
<dbReference type="GO" id="GO:0016627">
    <property type="term" value="F:oxidoreductase activity, acting on the CH-CH group of donors"/>
    <property type="evidence" value="ECO:0007669"/>
    <property type="project" value="TreeGrafter"/>
</dbReference>
<dbReference type="PANTHER" id="PTHR35176:SF6">
    <property type="entry name" value="HEME OXYGENASE HI_0854-RELATED"/>
    <property type="match status" value="1"/>
</dbReference>
<dbReference type="InterPro" id="IPR052019">
    <property type="entry name" value="F420H2_bilvrd_red/Heme_oxyg"/>
</dbReference>
<evidence type="ECO:0000313" key="4">
    <source>
        <dbReference type="Proteomes" id="UP000317893"/>
    </source>
</evidence>
<accession>A0A542E0K9</accession>
<dbReference type="GO" id="GO:0005829">
    <property type="term" value="C:cytosol"/>
    <property type="evidence" value="ECO:0007669"/>
    <property type="project" value="TreeGrafter"/>
</dbReference>
<organism evidence="3 4">
    <name type="scientific">Lapillicoccus jejuensis</name>
    <dbReference type="NCBI Taxonomy" id="402171"/>
    <lineage>
        <taxon>Bacteria</taxon>
        <taxon>Bacillati</taxon>
        <taxon>Actinomycetota</taxon>
        <taxon>Actinomycetes</taxon>
        <taxon>Micrococcales</taxon>
        <taxon>Intrasporangiaceae</taxon>
        <taxon>Lapillicoccus</taxon>
    </lineage>
</organism>
<evidence type="ECO:0000259" key="2">
    <source>
        <dbReference type="Pfam" id="PF01243"/>
    </source>
</evidence>
<evidence type="ECO:0000313" key="3">
    <source>
        <dbReference type="EMBL" id="TQJ08880.1"/>
    </source>
</evidence>
<feature type="domain" description="Pyridoxamine 5'-phosphate oxidase N-terminal" evidence="2">
    <location>
        <begin position="6"/>
        <end position="127"/>
    </location>
</feature>
<keyword evidence="1" id="KW-0560">Oxidoreductase</keyword>
<dbReference type="InterPro" id="IPR019920">
    <property type="entry name" value="F420-binding_dom_put"/>
</dbReference>
<evidence type="ECO:0000256" key="1">
    <source>
        <dbReference type="ARBA" id="ARBA00023002"/>
    </source>
</evidence>
<dbReference type="GO" id="GO:0070967">
    <property type="term" value="F:coenzyme F420 binding"/>
    <property type="evidence" value="ECO:0007669"/>
    <property type="project" value="TreeGrafter"/>
</dbReference>
<dbReference type="SUPFAM" id="SSF50475">
    <property type="entry name" value="FMN-binding split barrel"/>
    <property type="match status" value="1"/>
</dbReference>